<dbReference type="InterPro" id="IPR020999">
    <property type="entry name" value="Chitin_synth_reg_RCR"/>
</dbReference>
<feature type="compositionally biased region" description="Pro residues" evidence="1">
    <location>
        <begin position="99"/>
        <end position="118"/>
    </location>
</feature>
<keyword evidence="2" id="KW-0472">Membrane</keyword>
<evidence type="ECO:0000256" key="1">
    <source>
        <dbReference type="SAM" id="MobiDB-lite"/>
    </source>
</evidence>
<evidence type="ECO:0000256" key="2">
    <source>
        <dbReference type="SAM" id="Phobius"/>
    </source>
</evidence>
<dbReference type="AlphaFoldDB" id="A0AAQ3R5R7"/>
<keyword evidence="4" id="KW-1185">Reference proteome</keyword>
<dbReference type="Proteomes" id="UP001303373">
    <property type="component" value="Chromosome 8"/>
</dbReference>
<evidence type="ECO:0000313" key="3">
    <source>
        <dbReference type="EMBL" id="WPH02376.1"/>
    </source>
</evidence>
<gene>
    <name evidence="3" type="ORF">R9X50_00523900</name>
</gene>
<reference evidence="3 4" key="1">
    <citation type="submission" date="2023-11" db="EMBL/GenBank/DDBJ databases">
        <title>An acidophilic fungus is an integral part of prey digestion in a carnivorous sundew plant.</title>
        <authorList>
            <person name="Tsai I.J."/>
        </authorList>
    </citation>
    <scope>NUCLEOTIDE SEQUENCE [LARGE SCALE GENOMIC DNA]</scope>
    <source>
        <strain evidence="3">169a</strain>
    </source>
</reference>
<keyword evidence="2" id="KW-1133">Transmembrane helix</keyword>
<sequence>MALLWQRQSFGDDDGLYGDDDGIRYAIFGTLFGLIILYLCVGYFHAQRRLRAGQAPLRYHRWMTARSYNTYYPQARYNNYNAYQYHINPNGQGYAMDGYPPPPPPAYNHAEAPPPVYQPPQGGSKVAADQAYVRPQMERVGESSGPAPLSAAARQ</sequence>
<name>A0AAQ3R5R7_9PEZI</name>
<feature type="transmembrane region" description="Helical" evidence="2">
    <location>
        <begin position="23"/>
        <end position="44"/>
    </location>
</feature>
<proteinExistence type="predicted"/>
<feature type="region of interest" description="Disordered" evidence="1">
    <location>
        <begin position="94"/>
        <end position="155"/>
    </location>
</feature>
<protein>
    <submittedName>
        <fullName evidence="3">Uncharacterized protein</fullName>
    </submittedName>
</protein>
<dbReference type="EMBL" id="CP138587">
    <property type="protein sequence ID" value="WPH02376.1"/>
    <property type="molecule type" value="Genomic_DNA"/>
</dbReference>
<organism evidence="3 4">
    <name type="scientific">Acrodontium crateriforme</name>
    <dbReference type="NCBI Taxonomy" id="150365"/>
    <lineage>
        <taxon>Eukaryota</taxon>
        <taxon>Fungi</taxon>
        <taxon>Dikarya</taxon>
        <taxon>Ascomycota</taxon>
        <taxon>Pezizomycotina</taxon>
        <taxon>Dothideomycetes</taxon>
        <taxon>Dothideomycetidae</taxon>
        <taxon>Mycosphaerellales</taxon>
        <taxon>Teratosphaeriaceae</taxon>
        <taxon>Acrodontium</taxon>
    </lineage>
</organism>
<keyword evidence="2" id="KW-0812">Transmembrane</keyword>
<accession>A0AAQ3R5R7</accession>
<evidence type="ECO:0000313" key="4">
    <source>
        <dbReference type="Proteomes" id="UP001303373"/>
    </source>
</evidence>
<dbReference type="Pfam" id="PF12273">
    <property type="entry name" value="RCR"/>
    <property type="match status" value="1"/>
</dbReference>